<feature type="transmembrane region" description="Helical" evidence="6">
    <location>
        <begin position="321"/>
        <end position="341"/>
    </location>
</feature>
<proteinExistence type="predicted"/>
<evidence type="ECO:0000256" key="1">
    <source>
        <dbReference type="ARBA" id="ARBA00004141"/>
    </source>
</evidence>
<dbReference type="InterPro" id="IPR011701">
    <property type="entry name" value="MFS"/>
</dbReference>
<dbReference type="PROSITE" id="PS50850">
    <property type="entry name" value="MFS"/>
    <property type="match status" value="1"/>
</dbReference>
<dbReference type="Gene3D" id="1.20.1250.20">
    <property type="entry name" value="MFS general substrate transporter like domains"/>
    <property type="match status" value="2"/>
</dbReference>
<evidence type="ECO:0000256" key="3">
    <source>
        <dbReference type="ARBA" id="ARBA00022692"/>
    </source>
</evidence>
<dbReference type="SUPFAM" id="SSF103473">
    <property type="entry name" value="MFS general substrate transporter"/>
    <property type="match status" value="1"/>
</dbReference>
<feature type="transmembrane region" description="Helical" evidence="6">
    <location>
        <begin position="86"/>
        <end position="104"/>
    </location>
</feature>
<gene>
    <name evidence="8" type="ORF">CGXH109_LOCUS115213</name>
</gene>
<accession>A0A9W4WHB3</accession>
<keyword evidence="4 6" id="KW-1133">Transmembrane helix</keyword>
<feature type="domain" description="Major facilitator superfamily (MFS) profile" evidence="7">
    <location>
        <begin position="86"/>
        <end position="532"/>
    </location>
</feature>
<feature type="transmembrane region" description="Helical" evidence="6">
    <location>
        <begin position="407"/>
        <end position="430"/>
    </location>
</feature>
<feature type="transmembrane region" description="Helical" evidence="6">
    <location>
        <begin position="442"/>
        <end position="462"/>
    </location>
</feature>
<keyword evidence="9" id="KW-1185">Reference proteome</keyword>
<keyword evidence="3 6" id="KW-0812">Transmembrane</keyword>
<dbReference type="FunFam" id="1.20.1250.20:FF:000068">
    <property type="entry name" value="MFS general substrate transporter"/>
    <property type="match status" value="1"/>
</dbReference>
<feature type="transmembrane region" description="Helical" evidence="6">
    <location>
        <begin position="124"/>
        <end position="145"/>
    </location>
</feature>
<reference evidence="8" key="1">
    <citation type="submission" date="2022-08" db="EMBL/GenBank/DDBJ databases">
        <authorList>
            <person name="Giroux E."/>
            <person name="Giroux E."/>
        </authorList>
    </citation>
    <scope>NUCLEOTIDE SEQUENCE</scope>
    <source>
        <strain evidence="8">H1091258</strain>
    </source>
</reference>
<evidence type="ECO:0000256" key="2">
    <source>
        <dbReference type="ARBA" id="ARBA00022448"/>
    </source>
</evidence>
<comment type="caution">
    <text evidence="8">The sequence shown here is derived from an EMBL/GenBank/DDBJ whole genome shotgun (WGS) entry which is preliminary data.</text>
</comment>
<dbReference type="Pfam" id="PF07690">
    <property type="entry name" value="MFS_1"/>
    <property type="match status" value="1"/>
</dbReference>
<name>A0A9W4WHB3_9PEZI</name>
<feature type="transmembrane region" description="Helical" evidence="6">
    <location>
        <begin position="152"/>
        <end position="174"/>
    </location>
</feature>
<evidence type="ECO:0000256" key="4">
    <source>
        <dbReference type="ARBA" id="ARBA00022989"/>
    </source>
</evidence>
<dbReference type="GO" id="GO:0022857">
    <property type="term" value="F:transmembrane transporter activity"/>
    <property type="evidence" value="ECO:0007669"/>
    <property type="project" value="InterPro"/>
</dbReference>
<dbReference type="Proteomes" id="UP001152533">
    <property type="component" value="Unassembled WGS sequence"/>
</dbReference>
<keyword evidence="2" id="KW-0813">Transport</keyword>
<sequence length="532" mass="59358">MDINLVWDPARGVNFQEYEGDKATATNSAKAAKATGASAAADNDASEKATARHVSDAGFLSYPDEGLSEAERAAERRLLRRLDWKLIPWLCILYLLAFLDRTNIGNAKIAGMNKDLELSDGQYNAALAIFFVSYSIFEPLTNILLKKHRPSVFIPVTMMFWGTCMTLMGFVYNWSGLMAGRWFLGLTEAGMFPGVNYYLSCWYRRDEFGLRAAIFFSAAALSGSFGGALAAGIQHMDGVGNLRGWSWIFIIEGLLTFVFGIASFWMVHDFPDEAEFLSDEDKQRLLRRLDRDQQASARREVFKTLYFWQAMRDWKTWMSMAIYMGCDMPLFAVTLFLPTIIDDLGLNTSTIQSQLWTVPPYAAAAVFTVFMGWLADKFKVRGICNVCVSMVGIAGFSMILAADSPKIKYIGTCLGVMGLYPCVSNTITWIANNTQGVYKRGVVLGFVIGWGNLSGVLSSFTYRNPPLFIEGHVIVIAFMALCLCAGSLTMMALLSRENRKRVQGKRDCWLDGKTPEEIAELGDNKPCFHYTV</sequence>
<feature type="transmembrane region" description="Helical" evidence="6">
    <location>
        <begin position="180"/>
        <end position="200"/>
    </location>
</feature>
<evidence type="ECO:0000259" key="7">
    <source>
        <dbReference type="PROSITE" id="PS50850"/>
    </source>
</evidence>
<evidence type="ECO:0000256" key="5">
    <source>
        <dbReference type="ARBA" id="ARBA00023136"/>
    </source>
</evidence>
<protein>
    <recommendedName>
        <fullName evidence="7">Major facilitator superfamily (MFS) profile domain-containing protein</fullName>
    </recommendedName>
</protein>
<dbReference type="InterPro" id="IPR020846">
    <property type="entry name" value="MFS_dom"/>
</dbReference>
<dbReference type="GO" id="GO:0016020">
    <property type="term" value="C:membrane"/>
    <property type="evidence" value="ECO:0007669"/>
    <property type="project" value="UniProtKB-SubCell"/>
</dbReference>
<feature type="transmembrane region" description="Helical" evidence="6">
    <location>
        <begin position="382"/>
        <end position="401"/>
    </location>
</feature>
<feature type="transmembrane region" description="Helical" evidence="6">
    <location>
        <begin position="212"/>
        <end position="233"/>
    </location>
</feature>
<dbReference type="AlphaFoldDB" id="A0A9W4WHB3"/>
<dbReference type="InterPro" id="IPR036259">
    <property type="entry name" value="MFS_trans_sf"/>
</dbReference>
<dbReference type="PANTHER" id="PTHR43791:SF19">
    <property type="entry name" value="TRANSPORTER, PUTATIVE (AFU_ORTHOLOGUE AFUA_1G01812)-RELATED"/>
    <property type="match status" value="1"/>
</dbReference>
<organism evidence="8 9">
    <name type="scientific">Colletotrichum noveboracense</name>
    <dbReference type="NCBI Taxonomy" id="2664923"/>
    <lineage>
        <taxon>Eukaryota</taxon>
        <taxon>Fungi</taxon>
        <taxon>Dikarya</taxon>
        <taxon>Ascomycota</taxon>
        <taxon>Pezizomycotina</taxon>
        <taxon>Sordariomycetes</taxon>
        <taxon>Hypocreomycetidae</taxon>
        <taxon>Glomerellales</taxon>
        <taxon>Glomerellaceae</taxon>
        <taxon>Colletotrichum</taxon>
        <taxon>Colletotrichum gloeosporioides species complex</taxon>
    </lineage>
</organism>
<evidence type="ECO:0000256" key="6">
    <source>
        <dbReference type="SAM" id="Phobius"/>
    </source>
</evidence>
<comment type="subcellular location">
    <subcellularLocation>
        <location evidence="1">Membrane</location>
        <topology evidence="1">Multi-pass membrane protein</topology>
    </subcellularLocation>
</comment>
<feature type="transmembrane region" description="Helical" evidence="6">
    <location>
        <begin position="474"/>
        <end position="494"/>
    </location>
</feature>
<dbReference type="FunFam" id="1.20.1250.20:FF:000034">
    <property type="entry name" value="MFS general substrate transporter"/>
    <property type="match status" value="1"/>
</dbReference>
<keyword evidence="5 6" id="KW-0472">Membrane</keyword>
<evidence type="ECO:0000313" key="8">
    <source>
        <dbReference type="EMBL" id="CAI0652259.1"/>
    </source>
</evidence>
<feature type="transmembrane region" description="Helical" evidence="6">
    <location>
        <begin position="353"/>
        <end position="375"/>
    </location>
</feature>
<feature type="transmembrane region" description="Helical" evidence="6">
    <location>
        <begin position="245"/>
        <end position="267"/>
    </location>
</feature>
<dbReference type="EMBL" id="CAMGZC010001293">
    <property type="protein sequence ID" value="CAI0652259.1"/>
    <property type="molecule type" value="Genomic_DNA"/>
</dbReference>
<dbReference type="PANTHER" id="PTHR43791">
    <property type="entry name" value="PERMEASE-RELATED"/>
    <property type="match status" value="1"/>
</dbReference>
<evidence type="ECO:0000313" key="9">
    <source>
        <dbReference type="Proteomes" id="UP001152533"/>
    </source>
</evidence>